<dbReference type="InterPro" id="IPR006860">
    <property type="entry name" value="FecR"/>
</dbReference>
<dbReference type="EMBL" id="CP054139">
    <property type="protein sequence ID" value="QKJ28776.1"/>
    <property type="molecule type" value="Genomic_DNA"/>
</dbReference>
<dbReference type="GO" id="GO:0016989">
    <property type="term" value="F:sigma factor antagonist activity"/>
    <property type="evidence" value="ECO:0007669"/>
    <property type="project" value="TreeGrafter"/>
</dbReference>
<evidence type="ECO:0000313" key="4">
    <source>
        <dbReference type="EMBL" id="QKJ28776.1"/>
    </source>
</evidence>
<dbReference type="Pfam" id="PF16344">
    <property type="entry name" value="FecR_C"/>
    <property type="match status" value="1"/>
</dbReference>
<dbReference type="RefSeq" id="WP_173413475.1">
    <property type="nucleotide sequence ID" value="NZ_CP054139.1"/>
</dbReference>
<organism evidence="4 5">
    <name type="scientific">Mucilaginibacter mali</name>
    <dbReference type="NCBI Taxonomy" id="2740462"/>
    <lineage>
        <taxon>Bacteria</taxon>
        <taxon>Pseudomonadati</taxon>
        <taxon>Bacteroidota</taxon>
        <taxon>Sphingobacteriia</taxon>
        <taxon>Sphingobacteriales</taxon>
        <taxon>Sphingobacteriaceae</taxon>
        <taxon>Mucilaginibacter</taxon>
    </lineage>
</organism>
<evidence type="ECO:0000259" key="2">
    <source>
        <dbReference type="Pfam" id="PF04773"/>
    </source>
</evidence>
<dbReference type="KEGG" id="mmab:HQ865_03045"/>
<feature type="domain" description="FecR protein" evidence="2">
    <location>
        <begin position="152"/>
        <end position="241"/>
    </location>
</feature>
<dbReference type="Gene3D" id="2.60.120.1440">
    <property type="match status" value="1"/>
</dbReference>
<dbReference type="PANTHER" id="PTHR30273:SF2">
    <property type="entry name" value="PROTEIN FECR"/>
    <property type="match status" value="1"/>
</dbReference>
<gene>
    <name evidence="4" type="ORF">HQ865_03045</name>
</gene>
<accession>A0A7D4UEC7</accession>
<dbReference type="PIRSF" id="PIRSF018266">
    <property type="entry name" value="FecR"/>
    <property type="match status" value="1"/>
</dbReference>
<dbReference type="InterPro" id="IPR012373">
    <property type="entry name" value="Ferrdict_sens_TM"/>
</dbReference>
<keyword evidence="5" id="KW-1185">Reference proteome</keyword>
<keyword evidence="1" id="KW-0812">Transmembrane</keyword>
<reference evidence="4 5" key="1">
    <citation type="submission" date="2020-05" db="EMBL/GenBank/DDBJ databases">
        <title>Mucilaginibacter mali sp. nov.</title>
        <authorList>
            <person name="Kim H.S."/>
            <person name="Lee K.C."/>
            <person name="Suh M.K."/>
            <person name="Kim J.-S."/>
            <person name="Han K.-I."/>
            <person name="Eom M.K."/>
            <person name="Shin Y.K."/>
            <person name="Lee J.-S."/>
        </authorList>
    </citation>
    <scope>NUCLEOTIDE SEQUENCE [LARGE SCALE GENOMIC DNA]</scope>
    <source>
        <strain evidence="4 5">G2-14</strain>
    </source>
</reference>
<proteinExistence type="predicted"/>
<feature type="domain" description="Protein FecR C-terminal" evidence="3">
    <location>
        <begin position="300"/>
        <end position="365"/>
    </location>
</feature>
<dbReference type="Proteomes" id="UP000505355">
    <property type="component" value="Chromosome"/>
</dbReference>
<dbReference type="Gene3D" id="3.55.50.30">
    <property type="match status" value="1"/>
</dbReference>
<dbReference type="Pfam" id="PF04773">
    <property type="entry name" value="FecR"/>
    <property type="match status" value="1"/>
</dbReference>
<sequence length="371" mass="41450">MNNHINRDAATVEDLVWDEDFRQWVLTNDSDLDAFWSDWEAAHQNKREEIATAKQIIRSMVVKEALVSDEEMDMSIQNIMAQTADKAVLEPAPVVPIKRTNWYKHAGIAASLLVVMSVALLFFVRYSHGTISYKDLVKEAGGELVEQSNNNASARQVIMADGSEIILQKGARISYAPKFNSYGTRKIYLTGKATFEVAKNPAKPFFVYTNGLITKVLGTRFTITSNEEDKNATVEVTSGIVSVFSLVDKKSQDDANTQKLNSLILTRNQKASFSKIDRTLIASVVAKPVAANEQVFNEAFADAPLKTVFKKMEDCYGIPVIYDDKVFASRTLTADLSKTTMYQKLDIICKTINARYEINDGKVVIYAKVLQ</sequence>
<evidence type="ECO:0000259" key="3">
    <source>
        <dbReference type="Pfam" id="PF16344"/>
    </source>
</evidence>
<dbReference type="AlphaFoldDB" id="A0A7D4UEC7"/>
<keyword evidence="1" id="KW-1133">Transmembrane helix</keyword>
<dbReference type="InterPro" id="IPR032508">
    <property type="entry name" value="FecR_C"/>
</dbReference>
<evidence type="ECO:0000313" key="5">
    <source>
        <dbReference type="Proteomes" id="UP000505355"/>
    </source>
</evidence>
<dbReference type="PANTHER" id="PTHR30273">
    <property type="entry name" value="PERIPLASMIC SIGNAL SENSOR AND SIGMA FACTOR ACTIVATOR FECR-RELATED"/>
    <property type="match status" value="1"/>
</dbReference>
<feature type="transmembrane region" description="Helical" evidence="1">
    <location>
        <begin position="106"/>
        <end position="126"/>
    </location>
</feature>
<evidence type="ECO:0000256" key="1">
    <source>
        <dbReference type="SAM" id="Phobius"/>
    </source>
</evidence>
<name>A0A7D4UEC7_9SPHI</name>
<protein>
    <submittedName>
        <fullName evidence="4">FecR family protein</fullName>
    </submittedName>
</protein>
<keyword evidence="1" id="KW-0472">Membrane</keyword>